<feature type="compositionally biased region" description="Low complexity" evidence="6">
    <location>
        <begin position="952"/>
        <end position="963"/>
    </location>
</feature>
<dbReference type="InterPro" id="IPR029472">
    <property type="entry name" value="Copia-like_N"/>
</dbReference>
<evidence type="ECO:0000256" key="5">
    <source>
        <dbReference type="ARBA" id="ARBA00023242"/>
    </source>
</evidence>
<comment type="subcellular location">
    <subcellularLocation>
        <location evidence="1">Nucleus</location>
    </subcellularLocation>
</comment>
<feature type="compositionally biased region" description="Polar residues" evidence="6">
    <location>
        <begin position="557"/>
        <end position="582"/>
    </location>
</feature>
<organism evidence="9">
    <name type="scientific">Fagus sylvatica</name>
    <name type="common">Beechnut</name>
    <dbReference type="NCBI Taxonomy" id="28930"/>
    <lineage>
        <taxon>Eukaryota</taxon>
        <taxon>Viridiplantae</taxon>
        <taxon>Streptophyta</taxon>
        <taxon>Embryophyta</taxon>
        <taxon>Tracheophyta</taxon>
        <taxon>Spermatophyta</taxon>
        <taxon>Magnoliopsida</taxon>
        <taxon>eudicotyledons</taxon>
        <taxon>Gunneridae</taxon>
        <taxon>Pentapetalae</taxon>
        <taxon>rosids</taxon>
        <taxon>fabids</taxon>
        <taxon>Fagales</taxon>
        <taxon>Fagaceae</taxon>
        <taxon>Fagus</taxon>
    </lineage>
</organism>
<dbReference type="SUPFAM" id="SSF56672">
    <property type="entry name" value="DNA/RNA polymerases"/>
    <property type="match status" value="1"/>
</dbReference>
<dbReference type="InterPro" id="IPR013103">
    <property type="entry name" value="RVT_2"/>
</dbReference>
<dbReference type="SUPFAM" id="SSF53098">
    <property type="entry name" value="Ribonuclease H-like"/>
    <property type="match status" value="1"/>
</dbReference>
<dbReference type="Pfam" id="PF07727">
    <property type="entry name" value="RVT_2"/>
    <property type="match status" value="1"/>
</dbReference>
<dbReference type="InterPro" id="IPR043502">
    <property type="entry name" value="DNA/RNA_pol_sf"/>
</dbReference>
<dbReference type="PROSITE" id="PS50994">
    <property type="entry name" value="INTEGRASE"/>
    <property type="match status" value="1"/>
</dbReference>
<feature type="region of interest" description="Disordered" evidence="6">
    <location>
        <begin position="946"/>
        <end position="973"/>
    </location>
</feature>
<dbReference type="EMBL" id="OIVN01005445">
    <property type="protein sequence ID" value="SPD22475.1"/>
    <property type="molecule type" value="Genomic_DNA"/>
</dbReference>
<dbReference type="SMART" id="SM00380">
    <property type="entry name" value="AP2"/>
    <property type="match status" value="1"/>
</dbReference>
<dbReference type="InterPro" id="IPR001584">
    <property type="entry name" value="Integrase_cat-core"/>
</dbReference>
<sequence length="1580" mass="175137">MKRLSYSEGSITKKKTWEHSELQAMACVVERNHHRGDNKDLWEFDTAEDAARAYDDAARGLRGANARTNFELPESGSNGVDADPIEPFSFEQVCATGTESDGLLGALKAKLLDGKGLQVLAAPANYPMQGANTLSGSNKADSLKYHDHDVAVADHVGVQWHQPCQTTSPTSMAWSIEPAYELLWPTQMNPVNVLKLDKAAEQIGSMLICRAINIAFMANNETLSSGSTLPLGSSVNLSDDPANKYYLHHGDSPGAILVSQPLVGDNYHTWSRSMVMALTAKNKVGFVNGLIEQPKDESLPAYNAWVRCNTMVISWLLNSLSKDIASSVIYANTAREIWDDLKERFAQGNGPRIFEIQKSISTLSQDQSSVSNYYTRLKSLWDELNNFRSIPDCSCGALRVLLDNKQHEYVMQFLMGLNDSFTHVRAQILMTDPLPTITKAFALVVQEERQRSINIPSLAPAGDSVALFTRGEAPRNHYGGRGQFIKKERPLCSHCGITGHTVDKCYKLHGYPPGYKFKNKMHSANQTSATGEEIHLPFTQVQCQQLLAMLSSQASLNPSQPQMPNQITCQNQDASSSTPHQAASAISQFMAGNVQNSHTALPKHSIFSVQTVNRTQFSHSSWILDTGATDHMVHSLSKFSSVISTINTYIHLPNGEKALATHIGTVQDLVAWKRIGLGRKRNGLYFLQVSTTATKPHSFPSVAVHTAVNNTPTFDVWHHRLGHPSSSRLSLLKHVINDLVIPSANEHCKVCHISKQKRLPFPNSVHVTAMPFELIHCDIWGPYHVPTLDDQKYFLTIVDDFTRCTWVFLMKQKSETVSLIQSFFILIKTQFSATIKKIRSDNGLEFHMPSFYTQHGTLHQKSCVGTPQQNATVERKHQHLLAVARALRFQANLPLPFWGYCVLTATHLINLLPHPITDTPTAISPISFDSDNSALSLSDHNSPALSDQVSISLHSSPSHSPLHNTSQPASAVSVPLSTPTVPIPENMVPSHLSIVPAIRKSTRPHKAPSYLQEFHCNSASLSTASHPSSTAAQGTISTNFPLSNFLSYSNLAPCYHSFVLNASTIREPTSFQEASQDPKWCEAMQAELAALEANNTWTIQPLPHGKVPIGSKWVFKVKLKSDGSLERYKARLVAKGYNQKEGFDYFETFSPVAKFVTVRSLLAIAAVKGWSLYQLDVNNAFLHGELDEEVYMTLPPGLHSKGETSSNSVCRLTKSLYGLKQASRQWFSKFSTTLLSHGFTQSKADYSLFTRHDSSSFIALLVYVDDILIASSDIAAVTKLKQFLDAQFKLKDLGPVRYFLGLEIARSTQGISVSQRKYALEVLEDAGLLGCKPAKCPMDQNLKLSKLEGSLLPDPTVYRRLVGRLMYLTLTRPDIVFAVHKLSQFMEHPREPHYKAAQHILQYIKGAPSQGLFYPSNSELHIKAFSDSDWAGCPDTRRSTTGYCVFLGHSLVSWRSKKQNTVSRSSAEAEYRAMASAVCEVLWLRSLLTDLQITHSDAALLFSDSQAAIHIAANPVFHERTKHIEIDCHLVRDKIQEGVIRNLHVPSKHQVADIMTKALGFPLFSSLTVKMGMHNLCTPS</sequence>
<evidence type="ECO:0000256" key="4">
    <source>
        <dbReference type="ARBA" id="ARBA00023163"/>
    </source>
</evidence>
<evidence type="ECO:0000256" key="6">
    <source>
        <dbReference type="SAM" id="MobiDB-lite"/>
    </source>
</evidence>
<dbReference type="InterPro" id="IPR001471">
    <property type="entry name" value="AP2/ERF_dom"/>
</dbReference>
<dbReference type="PANTHER" id="PTHR11439">
    <property type="entry name" value="GAG-POL-RELATED RETROTRANSPOSON"/>
    <property type="match status" value="1"/>
</dbReference>
<proteinExistence type="predicted"/>
<gene>
    <name evidence="9" type="ORF">FSB_LOCUS50357</name>
</gene>
<keyword evidence="2" id="KW-0805">Transcription regulation</keyword>
<dbReference type="InterPro" id="IPR036955">
    <property type="entry name" value="AP2/ERF_dom_sf"/>
</dbReference>
<dbReference type="GO" id="GO:0003677">
    <property type="term" value="F:DNA binding"/>
    <property type="evidence" value="ECO:0007669"/>
    <property type="project" value="UniProtKB-KW"/>
</dbReference>
<dbReference type="GO" id="GO:0003700">
    <property type="term" value="F:DNA-binding transcription factor activity"/>
    <property type="evidence" value="ECO:0007669"/>
    <property type="project" value="InterPro"/>
</dbReference>
<evidence type="ECO:0000313" key="9">
    <source>
        <dbReference type="EMBL" id="SPD22475.1"/>
    </source>
</evidence>
<dbReference type="SUPFAM" id="SSF54171">
    <property type="entry name" value="DNA-binding domain"/>
    <property type="match status" value="1"/>
</dbReference>
<keyword evidence="3" id="KW-0238">DNA-binding</keyword>
<protein>
    <recommendedName>
        <fullName evidence="10">Integrase catalytic domain-containing protein</fullName>
    </recommendedName>
</protein>
<dbReference type="Pfam" id="PF13976">
    <property type="entry name" value="gag_pre-integrs"/>
    <property type="match status" value="1"/>
</dbReference>
<dbReference type="PROSITE" id="PS51032">
    <property type="entry name" value="AP2_ERF"/>
    <property type="match status" value="1"/>
</dbReference>
<keyword evidence="4" id="KW-0804">Transcription</keyword>
<dbReference type="InterPro" id="IPR036397">
    <property type="entry name" value="RNaseH_sf"/>
</dbReference>
<reference evidence="9" key="1">
    <citation type="submission" date="2018-02" db="EMBL/GenBank/DDBJ databases">
        <authorList>
            <person name="Cohen D.B."/>
            <person name="Kent A.D."/>
        </authorList>
    </citation>
    <scope>NUCLEOTIDE SEQUENCE</scope>
</reference>
<feature type="compositionally biased region" description="Polar residues" evidence="6">
    <location>
        <begin position="964"/>
        <end position="973"/>
    </location>
</feature>
<feature type="domain" description="AP2/ERF" evidence="8">
    <location>
        <begin position="6"/>
        <end position="71"/>
    </location>
</feature>
<dbReference type="Pfam" id="PF00665">
    <property type="entry name" value="rve"/>
    <property type="match status" value="1"/>
</dbReference>
<evidence type="ECO:0000256" key="3">
    <source>
        <dbReference type="ARBA" id="ARBA00023125"/>
    </source>
</evidence>
<dbReference type="Pfam" id="PF14244">
    <property type="entry name" value="Retrotran_gag_3"/>
    <property type="match status" value="1"/>
</dbReference>
<feature type="region of interest" description="Disordered" evidence="6">
    <location>
        <begin position="555"/>
        <end position="582"/>
    </location>
</feature>
<evidence type="ECO:0000259" key="8">
    <source>
        <dbReference type="PROSITE" id="PS51032"/>
    </source>
</evidence>
<feature type="domain" description="Integrase catalytic" evidence="7">
    <location>
        <begin position="767"/>
        <end position="933"/>
    </location>
</feature>
<evidence type="ECO:0000259" key="7">
    <source>
        <dbReference type="PROSITE" id="PS50994"/>
    </source>
</evidence>
<accession>A0A2N9IDW9</accession>
<dbReference type="InterPro" id="IPR025724">
    <property type="entry name" value="GAG-pre-integrase_dom"/>
</dbReference>
<dbReference type="CDD" id="cd09272">
    <property type="entry name" value="RNase_HI_RT_Ty1"/>
    <property type="match status" value="1"/>
</dbReference>
<dbReference type="InterPro" id="IPR005162">
    <property type="entry name" value="Retrotrans_gag_dom"/>
</dbReference>
<dbReference type="PANTHER" id="PTHR11439:SF470">
    <property type="entry name" value="CYSTEINE-RICH RLK (RECEPTOR-LIKE PROTEIN KINASE) 8"/>
    <property type="match status" value="1"/>
</dbReference>
<evidence type="ECO:0000256" key="1">
    <source>
        <dbReference type="ARBA" id="ARBA00004123"/>
    </source>
</evidence>
<dbReference type="GO" id="GO:0005634">
    <property type="term" value="C:nucleus"/>
    <property type="evidence" value="ECO:0007669"/>
    <property type="project" value="UniProtKB-SubCell"/>
</dbReference>
<dbReference type="InterPro" id="IPR016177">
    <property type="entry name" value="DNA-bd_dom_sf"/>
</dbReference>
<dbReference type="Pfam" id="PF03732">
    <property type="entry name" value="Retrotrans_gag"/>
    <property type="match status" value="1"/>
</dbReference>
<dbReference type="Gene3D" id="3.30.730.10">
    <property type="entry name" value="AP2/ERF domain"/>
    <property type="match status" value="1"/>
</dbReference>
<evidence type="ECO:0000256" key="2">
    <source>
        <dbReference type="ARBA" id="ARBA00023015"/>
    </source>
</evidence>
<dbReference type="InterPro" id="IPR012337">
    <property type="entry name" value="RNaseH-like_sf"/>
</dbReference>
<dbReference type="GO" id="GO:0015074">
    <property type="term" value="P:DNA integration"/>
    <property type="evidence" value="ECO:0007669"/>
    <property type="project" value="InterPro"/>
</dbReference>
<name>A0A2N9IDW9_FAGSY</name>
<keyword evidence="5" id="KW-0539">Nucleus</keyword>
<evidence type="ECO:0008006" key="10">
    <source>
        <dbReference type="Google" id="ProtNLM"/>
    </source>
</evidence>
<dbReference type="Gene3D" id="3.30.420.10">
    <property type="entry name" value="Ribonuclease H-like superfamily/Ribonuclease H"/>
    <property type="match status" value="1"/>
</dbReference>